<dbReference type="GO" id="GO:0004386">
    <property type="term" value="F:helicase activity"/>
    <property type="evidence" value="ECO:0007669"/>
    <property type="project" value="UniProtKB-KW"/>
</dbReference>
<organism evidence="5 6">
    <name type="scientific">Methanosarcina mazei WWM610</name>
    <dbReference type="NCBI Taxonomy" id="1434117"/>
    <lineage>
        <taxon>Archaea</taxon>
        <taxon>Methanobacteriati</taxon>
        <taxon>Methanobacteriota</taxon>
        <taxon>Stenosarchaea group</taxon>
        <taxon>Methanomicrobia</taxon>
        <taxon>Methanosarcinales</taxon>
        <taxon>Methanosarcinaceae</taxon>
        <taxon>Methanosarcina</taxon>
    </lineage>
</organism>
<evidence type="ECO:0000313" key="5">
    <source>
        <dbReference type="EMBL" id="AKB40880.1"/>
    </source>
</evidence>
<dbReference type="GeneID" id="24851608"/>
<reference evidence="5 6" key="1">
    <citation type="submission" date="2014-07" db="EMBL/GenBank/DDBJ databases">
        <title>Methanogenic archaea and the global carbon cycle.</title>
        <authorList>
            <person name="Henriksen J.R."/>
            <person name="Luke J."/>
            <person name="Reinhart S."/>
            <person name="Benedict M.N."/>
            <person name="Youngblut N.D."/>
            <person name="Metcalf M.E."/>
            <person name="Whitaker R.J."/>
            <person name="Metcalf W.W."/>
        </authorList>
    </citation>
    <scope>NUCLEOTIDE SEQUENCE [LARGE SCALE GENOMIC DNA]</scope>
    <source>
        <strain evidence="5 6">WWM610</strain>
    </source>
</reference>
<evidence type="ECO:0000256" key="2">
    <source>
        <dbReference type="ARBA" id="ARBA00022840"/>
    </source>
</evidence>
<dbReference type="InterPro" id="IPR014015">
    <property type="entry name" value="Helicase_SF3_DNA-vir"/>
</dbReference>
<evidence type="ECO:0000259" key="4">
    <source>
        <dbReference type="PROSITE" id="PS51206"/>
    </source>
</evidence>
<keyword evidence="1" id="KW-0547">Nucleotide-binding</keyword>
<evidence type="ECO:0000256" key="1">
    <source>
        <dbReference type="ARBA" id="ARBA00022741"/>
    </source>
</evidence>
<keyword evidence="2" id="KW-0067">ATP-binding</keyword>
<dbReference type="Pfam" id="PF19263">
    <property type="entry name" value="DUF5906"/>
    <property type="match status" value="1"/>
</dbReference>
<dbReference type="Proteomes" id="UP000033058">
    <property type="component" value="Chromosome"/>
</dbReference>
<keyword evidence="5" id="KW-0347">Helicase</keyword>
<dbReference type="EMBL" id="CP009509">
    <property type="protein sequence ID" value="AKB40880.1"/>
    <property type="molecule type" value="Genomic_DNA"/>
</dbReference>
<evidence type="ECO:0000313" key="6">
    <source>
        <dbReference type="Proteomes" id="UP000033058"/>
    </source>
</evidence>
<feature type="domain" description="SF3 helicase" evidence="4">
    <location>
        <begin position="279"/>
        <end position="444"/>
    </location>
</feature>
<proteinExistence type="predicted"/>
<evidence type="ECO:0000256" key="3">
    <source>
        <dbReference type="SAM" id="Coils"/>
    </source>
</evidence>
<keyword evidence="5" id="KW-0378">Hydrolase</keyword>
<dbReference type="Gene3D" id="3.40.50.300">
    <property type="entry name" value="P-loop containing nucleotide triphosphate hydrolases"/>
    <property type="match status" value="1"/>
</dbReference>
<dbReference type="HOGENOM" id="CLU_445251_0_0_2"/>
<name>A0A0E3PYG2_METMZ</name>
<dbReference type="AlphaFoldDB" id="A0A0E3PYG2"/>
<dbReference type="GO" id="GO:0005524">
    <property type="term" value="F:ATP binding"/>
    <property type="evidence" value="ECO:0007669"/>
    <property type="project" value="UniProtKB-KW"/>
</dbReference>
<dbReference type="RefSeq" id="WP_048052954.1">
    <property type="nucleotide sequence ID" value="NZ_CP009509.1"/>
</dbReference>
<dbReference type="SUPFAM" id="SSF52540">
    <property type="entry name" value="P-loop containing nucleoside triphosphate hydrolases"/>
    <property type="match status" value="1"/>
</dbReference>
<dbReference type="PROSITE" id="PS51206">
    <property type="entry name" value="SF3_HELICASE_1"/>
    <property type="match status" value="1"/>
</dbReference>
<dbReference type="InterPro" id="IPR027417">
    <property type="entry name" value="P-loop_NTPase"/>
</dbReference>
<feature type="coiled-coil region" evidence="3">
    <location>
        <begin position="19"/>
        <end position="46"/>
    </location>
</feature>
<gene>
    <name evidence="5" type="ORF">MSMAW_1889</name>
</gene>
<accession>A0A0E3PYG2</accession>
<protein>
    <submittedName>
        <fullName evidence="5">DNA primase/helicase, phage-associated</fullName>
    </submittedName>
</protein>
<sequence length="613" mass="70692">MSEAITISTNNCDVKKARVLTIQEKLENTKALITSAENDYKNIKLANDFINKCIVTDTDTDEVTAKAFIKKDVAEAFHFTGKSGSDIVNDLIKDYNQMHKKYLKLKEFEAKKDILAIDKEFEGLYTIKPNGITGDLMVLPHYYNIAEEIIKNLHVITYKDNIYLYKDGQYIENKGLVEAEATRILNGILLYYNSKGITNNLRDVMTNIRTYSPCLEYPFQGVRNAINVNNGVIVFDKNGDLHFEEPDPEKYKFNYKLAVKYKPEAESTWVVDQLKKYSDRYEAILQIIAQALVQSMGYSPSKLAYLFIGPADYGKSTVLENIIMALFGKPLCCGVSLNKMSSDSNNRFQLSPLEGKLLNIKDELSYFKMSDSETFKMVTGSYDIDIERKGVDPYKAISTAVHVFAANNTPSFDSRVKMDDAFWKRWVIIPCTKTHFTRDDSFKHELLKEENQSGLLNEVLKIVSNHLKGNAWKYTNAYGDDWETVREEWLQLGHPLYKFISENMIRGEETAIRKDQMLSAVCDWCDKHLLYSKAKPNTVNDLTDTIKVCNGTVDEKRTFFIRTQEEIEALVARREMYDTKAILLTERYHCYVLPWTWKETSEYKNKFSKNIKE</sequence>
<dbReference type="PATRIC" id="fig|1434117.4.peg.2410"/>
<dbReference type="InterPro" id="IPR045455">
    <property type="entry name" value="NrS-1_pol-like_helicase"/>
</dbReference>
<keyword evidence="3" id="KW-0175">Coiled coil</keyword>